<dbReference type="EMBL" id="MU002027">
    <property type="protein sequence ID" value="KAF2791296.1"/>
    <property type="molecule type" value="Genomic_DNA"/>
</dbReference>
<evidence type="ECO:0008006" key="4">
    <source>
        <dbReference type="Google" id="ProtNLM"/>
    </source>
</evidence>
<sequence>LLSYSLFGLLPTGFDPDETFVRSNIVSSTVLGCIRASIALYCFTTLVVCYSWLAHNTSTTNLRDFSIPTYTLQTGAAGIGQSFSFFTYLTFWSLGFYFLFASIHTFVHVTKARTWWLHIQQWPKPLQLLHTFYYTGVICFPFLVSIVFWGTMYSGPWPSGRFEQWINISVHGLNSLFALVEIVFPSTEPPLWPHLSILLLVLSLYLGLAYLTRYTGGFYVYEWMNPAHGRANIVLHILGYTIGIVAIFLLVSCLVWLRRCL</sequence>
<evidence type="ECO:0000256" key="1">
    <source>
        <dbReference type="SAM" id="Phobius"/>
    </source>
</evidence>
<dbReference type="GO" id="GO:0016020">
    <property type="term" value="C:membrane"/>
    <property type="evidence" value="ECO:0007669"/>
    <property type="project" value="TreeGrafter"/>
</dbReference>
<dbReference type="AlphaFoldDB" id="A0A6A6X4K2"/>
<keyword evidence="1" id="KW-1133">Transmembrane helix</keyword>
<evidence type="ECO:0000313" key="3">
    <source>
        <dbReference type="Proteomes" id="UP000799757"/>
    </source>
</evidence>
<reference evidence="2" key="1">
    <citation type="journal article" date="2020" name="Stud. Mycol.">
        <title>101 Dothideomycetes genomes: a test case for predicting lifestyles and emergence of pathogens.</title>
        <authorList>
            <person name="Haridas S."/>
            <person name="Albert R."/>
            <person name="Binder M."/>
            <person name="Bloem J."/>
            <person name="Labutti K."/>
            <person name="Salamov A."/>
            <person name="Andreopoulos B."/>
            <person name="Baker S."/>
            <person name="Barry K."/>
            <person name="Bills G."/>
            <person name="Bluhm B."/>
            <person name="Cannon C."/>
            <person name="Castanera R."/>
            <person name="Culley D."/>
            <person name="Daum C."/>
            <person name="Ezra D."/>
            <person name="Gonzalez J."/>
            <person name="Henrissat B."/>
            <person name="Kuo A."/>
            <person name="Liang C."/>
            <person name="Lipzen A."/>
            <person name="Lutzoni F."/>
            <person name="Magnuson J."/>
            <person name="Mondo S."/>
            <person name="Nolan M."/>
            <person name="Ohm R."/>
            <person name="Pangilinan J."/>
            <person name="Park H.-J."/>
            <person name="Ramirez L."/>
            <person name="Alfaro M."/>
            <person name="Sun H."/>
            <person name="Tritt A."/>
            <person name="Yoshinaga Y."/>
            <person name="Zwiers L.-H."/>
            <person name="Turgeon B."/>
            <person name="Goodwin S."/>
            <person name="Spatafora J."/>
            <person name="Crous P."/>
            <person name="Grigoriev I."/>
        </authorList>
    </citation>
    <scope>NUCLEOTIDE SEQUENCE</scope>
    <source>
        <strain evidence="2">CBS 109.77</strain>
    </source>
</reference>
<feature type="transmembrane region" description="Helical" evidence="1">
    <location>
        <begin position="91"/>
        <end position="110"/>
    </location>
</feature>
<evidence type="ECO:0000313" key="2">
    <source>
        <dbReference type="EMBL" id="KAF2791296.1"/>
    </source>
</evidence>
<proteinExistence type="predicted"/>
<dbReference type="OrthoDB" id="419711at2759"/>
<keyword evidence="1" id="KW-0812">Transmembrane</keyword>
<feature type="transmembrane region" description="Helical" evidence="1">
    <location>
        <begin position="131"/>
        <end position="153"/>
    </location>
</feature>
<feature type="non-terminal residue" evidence="2">
    <location>
        <position position="261"/>
    </location>
</feature>
<dbReference type="PANTHER" id="PTHR12242">
    <property type="entry name" value="OS02G0130600 PROTEIN-RELATED"/>
    <property type="match status" value="1"/>
</dbReference>
<gene>
    <name evidence="2" type="ORF">K505DRAFT_194531</name>
</gene>
<accession>A0A6A6X4K2</accession>
<dbReference type="PANTHER" id="PTHR12242:SF1">
    <property type="entry name" value="MYND-TYPE DOMAIN-CONTAINING PROTEIN"/>
    <property type="match status" value="1"/>
</dbReference>
<dbReference type="Proteomes" id="UP000799757">
    <property type="component" value="Unassembled WGS sequence"/>
</dbReference>
<feature type="transmembrane region" description="Helical" evidence="1">
    <location>
        <begin position="191"/>
        <end position="213"/>
    </location>
</feature>
<feature type="transmembrane region" description="Helical" evidence="1">
    <location>
        <begin position="32"/>
        <end position="53"/>
    </location>
</feature>
<organism evidence="2 3">
    <name type="scientific">Melanomma pulvis-pyrius CBS 109.77</name>
    <dbReference type="NCBI Taxonomy" id="1314802"/>
    <lineage>
        <taxon>Eukaryota</taxon>
        <taxon>Fungi</taxon>
        <taxon>Dikarya</taxon>
        <taxon>Ascomycota</taxon>
        <taxon>Pezizomycotina</taxon>
        <taxon>Dothideomycetes</taxon>
        <taxon>Pleosporomycetidae</taxon>
        <taxon>Pleosporales</taxon>
        <taxon>Melanommataceae</taxon>
        <taxon>Melanomma</taxon>
    </lineage>
</organism>
<feature type="transmembrane region" description="Helical" evidence="1">
    <location>
        <begin position="233"/>
        <end position="257"/>
    </location>
</feature>
<feature type="non-terminal residue" evidence="2">
    <location>
        <position position="1"/>
    </location>
</feature>
<keyword evidence="3" id="KW-1185">Reference proteome</keyword>
<protein>
    <recommendedName>
        <fullName evidence="4">FAR-17a/AIG1-like protein</fullName>
    </recommendedName>
</protein>
<feature type="transmembrane region" description="Helical" evidence="1">
    <location>
        <begin position="165"/>
        <end position="184"/>
    </location>
</feature>
<name>A0A6A6X4K2_9PLEO</name>
<keyword evidence="1" id="KW-0472">Membrane</keyword>